<organism evidence="1">
    <name type="scientific">Glycine soja</name>
    <name type="common">Wild soybean</name>
    <dbReference type="NCBI Taxonomy" id="3848"/>
    <lineage>
        <taxon>Eukaryota</taxon>
        <taxon>Viridiplantae</taxon>
        <taxon>Streptophyta</taxon>
        <taxon>Embryophyta</taxon>
        <taxon>Tracheophyta</taxon>
        <taxon>Spermatophyta</taxon>
        <taxon>Magnoliopsida</taxon>
        <taxon>eudicotyledons</taxon>
        <taxon>Gunneridae</taxon>
        <taxon>Pentapetalae</taxon>
        <taxon>rosids</taxon>
        <taxon>fabids</taxon>
        <taxon>Fabales</taxon>
        <taxon>Fabaceae</taxon>
        <taxon>Papilionoideae</taxon>
        <taxon>50 kb inversion clade</taxon>
        <taxon>NPAAA clade</taxon>
        <taxon>indigoferoid/millettioid clade</taxon>
        <taxon>Phaseoleae</taxon>
        <taxon>Glycine</taxon>
        <taxon>Glycine subgen. Soja</taxon>
    </lineage>
</organism>
<sequence length="62" mass="7222">MDTDEEEHNNSVKKCGEEGRRKLSKMTLSALLNFTDGIWSALIRRGRMDKHTEMSFVEDYDV</sequence>
<accession>A0A0B2RLZ9</accession>
<evidence type="ECO:0000313" key="1">
    <source>
        <dbReference type="EMBL" id="KHN34190.1"/>
    </source>
</evidence>
<reference evidence="1" key="1">
    <citation type="submission" date="2014-07" db="EMBL/GenBank/DDBJ databases">
        <title>Identification of a novel salt tolerance gene in wild soybean by whole-genome sequencing.</title>
        <authorList>
            <person name="Lam H.-M."/>
            <person name="Qi X."/>
            <person name="Li M.-W."/>
            <person name="Liu X."/>
            <person name="Xie M."/>
            <person name="Ni M."/>
            <person name="Xu X."/>
        </authorList>
    </citation>
    <scope>NUCLEOTIDE SEQUENCE [LARGE SCALE GENOMIC DNA]</scope>
    <source>
        <tissue evidence="1">Root</tissue>
    </source>
</reference>
<name>A0A0B2RLZ9_GLYSO</name>
<proteinExistence type="predicted"/>
<dbReference type="EMBL" id="KN649161">
    <property type="protein sequence ID" value="KHN34190.1"/>
    <property type="molecule type" value="Genomic_DNA"/>
</dbReference>
<dbReference type="AlphaFoldDB" id="A0A0B2RLZ9"/>
<protein>
    <submittedName>
        <fullName evidence="1">Uncharacterized protein</fullName>
    </submittedName>
</protein>
<dbReference type="Proteomes" id="UP000053555">
    <property type="component" value="Unassembled WGS sequence"/>
</dbReference>
<gene>
    <name evidence="1" type="ORF">glysoja_033383</name>
</gene>